<dbReference type="RefSeq" id="XP_034334573.1">
    <property type="nucleotide sequence ID" value="XM_034478682.2"/>
</dbReference>
<feature type="transmembrane region" description="Helical" evidence="3">
    <location>
        <begin position="870"/>
        <end position="893"/>
    </location>
</feature>
<name>A0A8W8J9P6_MAGGI</name>
<evidence type="ECO:0008006" key="6">
    <source>
        <dbReference type="Google" id="ProtNLM"/>
    </source>
</evidence>
<accession>A0A8W8J9P6</accession>
<dbReference type="AlphaFoldDB" id="A0A8W8J9P6"/>
<dbReference type="Pfam" id="PF05461">
    <property type="entry name" value="ApoL"/>
    <property type="match status" value="1"/>
</dbReference>
<keyword evidence="3" id="KW-1133">Transmembrane helix</keyword>
<dbReference type="OrthoDB" id="6143103at2759"/>
<sequence>MDEPKKIFQGTGYTLTAYPADCYSFYYCLMAEMDRKPLNQRKAREMQSKLFEIQMKNPMYYHLFLPQCVTYDELLSSNDCLQLEFKKIINAKKHPTPREVFAAAEMLQRYICVIRFDRSVERDIQKLQGYIFAPTSKENLHMEPLCLLMLVKTDGVVEFGRIGLKEKIKDLKSCPGQMVNLDHKHCFGVRFVNDFSVLFDRRVAYGQKSDVKDLFRRLSLEFYGTENHHRRILNIICNFELEEDNLELFCKYADDTITEETSLDDKKKRLKTHVKDVRSRMKAAGEGELFAVSSVYNVDMIIDTTGRDEWETYMSVVCCYLSCFDSPIILRVQGRDNKLYMPYVTESRTCSCRQQKPQIQGHIGKVKGNIHEAVLKHPCCPPEIRKGNHTHLRHIPNIRNCWPPRNEYMIPAEFMTMVISRLEIEDRRIDQINGGVGSLAKAMAKELYGDENDYLASGLQDAMGREDLDQDVKLRRLSNWLKVPIYIYMNQQKVDDGHAQFNASQRFIWTKFEPDLSKTVVNSDCRFYITLFYNHINDTFDRIIPLRGCNCQIPAPLSLLRNSQNMETQFLPCVYPDDRHHPLPTFLTTDPERNNFDMEIRDFPACSAFSSVRIAMQRNDMSKRTIDSVEINHHSLLRCLSKEIFGTEKHVDLLIEELCNEFSNNVESYIYFLGGTIIKAYEESGGKIQNNRTSNEKLAKFVKERIEDDLPCDDLLLWLACTFFQTTIFVLRVTDTNTLTESFWTDYAMVRTRRKDPTKRTSFSRRCPDAKTYYITLFESGSKLYYRIVPKQASCNCSLDAPSVPDHNADATEYHTFQDCKLMRKIRKIDRLLNSACTLIDQWLICNQILQRNCELIVLEIEGRRKNVNIATIAGTGTGIFGAVLTGVGILFAPATGGLSTLLSVGGAVMAVSGGTVATGAKLTESMLNNGTIDKLKRYQNCYKERFDCLKSVIKEINNEMKELSELSKEIQANQNIESSDFADVQSIPGIVRAVKGLIMIPISLLKVSARGITILGAIIGPLSALIDAALLIFSAKNLVEGNKTDVTENLRRISAALYGSRRQMHSWAYGNQRPYHYD</sequence>
<keyword evidence="5" id="KW-1185">Reference proteome</keyword>
<evidence type="ECO:0000313" key="5">
    <source>
        <dbReference type="Proteomes" id="UP000005408"/>
    </source>
</evidence>
<dbReference type="EnsemblMetazoa" id="G17968.2">
    <property type="protein sequence ID" value="G17968.2:cds"/>
    <property type="gene ID" value="G17968"/>
</dbReference>
<feature type="transmembrane region" description="Helical" evidence="3">
    <location>
        <begin position="1013"/>
        <end position="1034"/>
    </location>
</feature>
<feature type="coiled-coil region" evidence="2">
    <location>
        <begin position="947"/>
        <end position="977"/>
    </location>
</feature>
<dbReference type="GO" id="GO:0006869">
    <property type="term" value="P:lipid transport"/>
    <property type="evidence" value="ECO:0007669"/>
    <property type="project" value="InterPro"/>
</dbReference>
<dbReference type="OMA" id="NGANTWE"/>
<evidence type="ECO:0000256" key="3">
    <source>
        <dbReference type="SAM" id="Phobius"/>
    </source>
</evidence>
<dbReference type="PANTHER" id="PTHR14096:SF28">
    <property type="entry name" value="APOLIPOPROTEIN L, 1-RELATED"/>
    <property type="match status" value="1"/>
</dbReference>
<keyword evidence="3" id="KW-0472">Membrane</keyword>
<dbReference type="InterPro" id="IPR008405">
    <property type="entry name" value="ApoL"/>
</dbReference>
<comment type="similarity">
    <text evidence="1">Belongs to the apolipoprotein L family.</text>
</comment>
<dbReference type="GO" id="GO:0005576">
    <property type="term" value="C:extracellular region"/>
    <property type="evidence" value="ECO:0007669"/>
    <property type="project" value="InterPro"/>
</dbReference>
<protein>
    <recommendedName>
        <fullName evidence="6">Apolipoprotein L3</fullName>
    </recommendedName>
</protein>
<evidence type="ECO:0000313" key="4">
    <source>
        <dbReference type="EnsemblMetazoa" id="G17968.1:cds"/>
    </source>
</evidence>
<dbReference type="Proteomes" id="UP000005408">
    <property type="component" value="Unassembled WGS sequence"/>
</dbReference>
<reference evidence="4" key="1">
    <citation type="submission" date="2022-08" db="UniProtKB">
        <authorList>
            <consortium name="EnsemblMetazoa"/>
        </authorList>
    </citation>
    <scope>IDENTIFICATION</scope>
    <source>
        <strain evidence="4">05x7-T-G4-1.051#20</strain>
    </source>
</reference>
<dbReference type="GO" id="GO:0008289">
    <property type="term" value="F:lipid binding"/>
    <property type="evidence" value="ECO:0007669"/>
    <property type="project" value="InterPro"/>
</dbReference>
<dbReference type="GO" id="GO:0042157">
    <property type="term" value="P:lipoprotein metabolic process"/>
    <property type="evidence" value="ECO:0007669"/>
    <property type="project" value="InterPro"/>
</dbReference>
<dbReference type="EnsemblMetazoa" id="G17968.1">
    <property type="protein sequence ID" value="G17968.1:cds"/>
    <property type="gene ID" value="G17968"/>
</dbReference>
<organism evidence="4 5">
    <name type="scientific">Magallana gigas</name>
    <name type="common">Pacific oyster</name>
    <name type="synonym">Crassostrea gigas</name>
    <dbReference type="NCBI Taxonomy" id="29159"/>
    <lineage>
        <taxon>Eukaryota</taxon>
        <taxon>Metazoa</taxon>
        <taxon>Spiralia</taxon>
        <taxon>Lophotrochozoa</taxon>
        <taxon>Mollusca</taxon>
        <taxon>Bivalvia</taxon>
        <taxon>Autobranchia</taxon>
        <taxon>Pteriomorphia</taxon>
        <taxon>Ostreida</taxon>
        <taxon>Ostreoidea</taxon>
        <taxon>Ostreidae</taxon>
        <taxon>Magallana</taxon>
    </lineage>
</organism>
<dbReference type="KEGG" id="crg:105337834"/>
<evidence type="ECO:0000256" key="1">
    <source>
        <dbReference type="ARBA" id="ARBA00010090"/>
    </source>
</evidence>
<feature type="transmembrane region" description="Helical" evidence="3">
    <location>
        <begin position="899"/>
        <end position="921"/>
    </location>
</feature>
<proteinExistence type="inferred from homology"/>
<dbReference type="PANTHER" id="PTHR14096">
    <property type="entry name" value="APOLIPOPROTEIN L"/>
    <property type="match status" value="1"/>
</dbReference>
<keyword evidence="3" id="KW-0812">Transmembrane</keyword>
<dbReference type="GO" id="GO:0016020">
    <property type="term" value="C:membrane"/>
    <property type="evidence" value="ECO:0007669"/>
    <property type="project" value="TreeGrafter"/>
</dbReference>
<keyword evidence="2" id="KW-0175">Coiled coil</keyword>
<dbReference type="GeneID" id="105337834"/>
<dbReference type="RefSeq" id="XP_019926843.2">
    <property type="nucleotide sequence ID" value="XM_020071284.3"/>
</dbReference>
<evidence type="ECO:0000256" key="2">
    <source>
        <dbReference type="SAM" id="Coils"/>
    </source>
</evidence>